<sequence length="151" mass="16980">MDIIDKYLFLLLHGLLRDPYSYSNHIQSACINYFPSPDIPMSHYQKIFVLAPPHPDATLKGVCYSSTLHKYAKTFGNRIIPIHITSAICCFAIGSLWLTFKSGATLAPCVTLVQRSAIPPHYVVFRQWERPASSPYIMGMLDTKDSLDSSL</sequence>
<evidence type="ECO:0000313" key="2">
    <source>
        <dbReference type="Proteomes" id="UP001431783"/>
    </source>
</evidence>
<organism evidence="1 2">
    <name type="scientific">Henosepilachna vigintioctopunctata</name>
    <dbReference type="NCBI Taxonomy" id="420089"/>
    <lineage>
        <taxon>Eukaryota</taxon>
        <taxon>Metazoa</taxon>
        <taxon>Ecdysozoa</taxon>
        <taxon>Arthropoda</taxon>
        <taxon>Hexapoda</taxon>
        <taxon>Insecta</taxon>
        <taxon>Pterygota</taxon>
        <taxon>Neoptera</taxon>
        <taxon>Endopterygota</taxon>
        <taxon>Coleoptera</taxon>
        <taxon>Polyphaga</taxon>
        <taxon>Cucujiformia</taxon>
        <taxon>Coccinelloidea</taxon>
        <taxon>Coccinellidae</taxon>
        <taxon>Epilachninae</taxon>
        <taxon>Epilachnini</taxon>
        <taxon>Henosepilachna</taxon>
    </lineage>
</organism>
<dbReference type="Proteomes" id="UP001431783">
    <property type="component" value="Unassembled WGS sequence"/>
</dbReference>
<name>A0AAW1UW40_9CUCU</name>
<accession>A0AAW1UW40</accession>
<dbReference type="AlphaFoldDB" id="A0AAW1UW40"/>
<reference evidence="1 2" key="1">
    <citation type="submission" date="2023-03" db="EMBL/GenBank/DDBJ databases">
        <title>Genome insight into feeding habits of ladybird beetles.</title>
        <authorList>
            <person name="Li H.-S."/>
            <person name="Huang Y.-H."/>
            <person name="Pang H."/>
        </authorList>
    </citation>
    <scope>NUCLEOTIDE SEQUENCE [LARGE SCALE GENOMIC DNA]</scope>
    <source>
        <strain evidence="1">SYSU_2023b</strain>
        <tissue evidence="1">Whole body</tissue>
    </source>
</reference>
<evidence type="ECO:0000313" key="1">
    <source>
        <dbReference type="EMBL" id="KAK9884056.1"/>
    </source>
</evidence>
<comment type="caution">
    <text evidence="1">The sequence shown here is derived from an EMBL/GenBank/DDBJ whole genome shotgun (WGS) entry which is preliminary data.</text>
</comment>
<protein>
    <submittedName>
        <fullName evidence="1">Uncharacterized protein</fullName>
    </submittedName>
</protein>
<gene>
    <name evidence="1" type="ORF">WA026_004994</name>
</gene>
<proteinExistence type="predicted"/>
<dbReference type="EMBL" id="JARQZJ010000092">
    <property type="protein sequence ID" value="KAK9884056.1"/>
    <property type="molecule type" value="Genomic_DNA"/>
</dbReference>
<keyword evidence="2" id="KW-1185">Reference proteome</keyword>